<evidence type="ECO:0000256" key="1">
    <source>
        <dbReference type="SAM" id="Phobius"/>
    </source>
</evidence>
<keyword evidence="3" id="KW-1185">Reference proteome</keyword>
<dbReference type="InterPro" id="IPR021008">
    <property type="entry name" value="DltX"/>
</dbReference>
<dbReference type="Pfam" id="PF12459">
    <property type="entry name" value="DltX"/>
    <property type="match status" value="1"/>
</dbReference>
<sequence>MRQKLKSFFYQEKVRWGSRFLYYLLILLLLFFMYGFNDASAGSYIYNDF</sequence>
<protein>
    <submittedName>
        <fullName evidence="2">Teichoic acid D-Ala incorporation-associated protein DltX</fullName>
    </submittedName>
</protein>
<keyword evidence="1" id="KW-0812">Transmembrane</keyword>
<evidence type="ECO:0000313" key="3">
    <source>
        <dbReference type="Proteomes" id="UP000234950"/>
    </source>
</evidence>
<comment type="caution">
    <text evidence="2">The sequence shown here is derived from an EMBL/GenBank/DDBJ whole genome shotgun (WGS) entry which is preliminary data.</text>
</comment>
<dbReference type="RefSeq" id="WP_101647697.1">
    <property type="nucleotide sequence ID" value="NZ_PGVE01000040.1"/>
</dbReference>
<feature type="transmembrane region" description="Helical" evidence="1">
    <location>
        <begin position="20"/>
        <end position="36"/>
    </location>
</feature>
<name>A0A2N5HJC4_9BACI</name>
<keyword evidence="1" id="KW-1133">Transmembrane helix</keyword>
<dbReference type="Proteomes" id="UP000234950">
    <property type="component" value="Unassembled WGS sequence"/>
</dbReference>
<dbReference type="EMBL" id="PGVE01000040">
    <property type="protein sequence ID" value="PLS05629.1"/>
    <property type="molecule type" value="Genomic_DNA"/>
</dbReference>
<keyword evidence="1" id="KW-0472">Membrane</keyword>
<reference evidence="2 3" key="1">
    <citation type="submission" date="2017-11" db="EMBL/GenBank/DDBJ databases">
        <title>Comparitive Functional Genomics of Dry Heat Resistant strains isolated from the Viking Spacecraft.</title>
        <authorList>
            <person name="Seuylemezian A."/>
            <person name="Cooper K."/>
            <person name="Vaishampayan P."/>
        </authorList>
    </citation>
    <scope>NUCLEOTIDE SEQUENCE [LARGE SCALE GENOMIC DNA]</scope>
    <source>
        <strain evidence="2 3">V32-6</strain>
    </source>
</reference>
<accession>A0A2N5HJC4</accession>
<organism evidence="2 3">
    <name type="scientific">Neobacillus cucumis</name>
    <dbReference type="NCBI Taxonomy" id="1740721"/>
    <lineage>
        <taxon>Bacteria</taxon>
        <taxon>Bacillati</taxon>
        <taxon>Bacillota</taxon>
        <taxon>Bacilli</taxon>
        <taxon>Bacillales</taxon>
        <taxon>Bacillaceae</taxon>
        <taxon>Neobacillus</taxon>
    </lineage>
</organism>
<gene>
    <name evidence="2" type="ORF">CVD27_09710</name>
</gene>
<dbReference type="AlphaFoldDB" id="A0A2N5HJC4"/>
<evidence type="ECO:0000313" key="2">
    <source>
        <dbReference type="EMBL" id="PLS05629.1"/>
    </source>
</evidence>
<proteinExistence type="predicted"/>